<protein>
    <submittedName>
        <fullName evidence="1">Uncharacterized protein</fullName>
    </submittedName>
</protein>
<dbReference type="EMBL" id="UINC01045247">
    <property type="protein sequence ID" value="SVB51779.1"/>
    <property type="molecule type" value="Genomic_DNA"/>
</dbReference>
<dbReference type="AlphaFoldDB" id="A0A382EN10"/>
<proteinExistence type="predicted"/>
<accession>A0A382EN10</accession>
<reference evidence="1" key="1">
    <citation type="submission" date="2018-05" db="EMBL/GenBank/DDBJ databases">
        <authorList>
            <person name="Lanie J.A."/>
            <person name="Ng W.-L."/>
            <person name="Kazmierczak K.M."/>
            <person name="Andrzejewski T.M."/>
            <person name="Davidsen T.M."/>
            <person name="Wayne K.J."/>
            <person name="Tettelin H."/>
            <person name="Glass J.I."/>
            <person name="Rusch D."/>
            <person name="Podicherti R."/>
            <person name="Tsui H.-C.T."/>
            <person name="Winkler M.E."/>
        </authorList>
    </citation>
    <scope>NUCLEOTIDE SEQUENCE</scope>
</reference>
<gene>
    <name evidence="1" type="ORF">METZ01_LOCUS204633</name>
</gene>
<organism evidence="1">
    <name type="scientific">marine metagenome</name>
    <dbReference type="NCBI Taxonomy" id="408172"/>
    <lineage>
        <taxon>unclassified sequences</taxon>
        <taxon>metagenomes</taxon>
        <taxon>ecological metagenomes</taxon>
    </lineage>
</organism>
<feature type="non-terminal residue" evidence="1">
    <location>
        <position position="28"/>
    </location>
</feature>
<sequence length="28" mass="3145">MNIVDIAYSRGNSRKLSLICKSDKGIYV</sequence>
<name>A0A382EN10_9ZZZZ</name>
<evidence type="ECO:0000313" key="1">
    <source>
        <dbReference type="EMBL" id="SVB51779.1"/>
    </source>
</evidence>